<comment type="caution">
    <text evidence="1">The sequence shown here is derived from an EMBL/GenBank/DDBJ whole genome shotgun (WGS) entry which is preliminary data.</text>
</comment>
<dbReference type="EMBL" id="CAMGYJ010000006">
    <property type="protein sequence ID" value="CAI0433518.1"/>
    <property type="molecule type" value="Genomic_DNA"/>
</dbReference>
<evidence type="ECO:0000313" key="2">
    <source>
        <dbReference type="Proteomes" id="UP001154282"/>
    </source>
</evidence>
<keyword evidence="2" id="KW-1185">Reference proteome</keyword>
<protein>
    <submittedName>
        <fullName evidence="1">Uncharacterized protein</fullName>
    </submittedName>
</protein>
<proteinExistence type="predicted"/>
<reference evidence="1" key="1">
    <citation type="submission" date="2022-08" db="EMBL/GenBank/DDBJ databases">
        <authorList>
            <person name="Gutierrez-Valencia J."/>
        </authorList>
    </citation>
    <scope>NUCLEOTIDE SEQUENCE</scope>
</reference>
<sequence length="37" mass="3982">TAPRFSGDDDHFPTSPCLLFHFDSHSASGVKIAGYSN</sequence>
<name>A0AAV0LHM7_9ROSI</name>
<feature type="non-terminal residue" evidence="1">
    <location>
        <position position="1"/>
    </location>
</feature>
<gene>
    <name evidence="1" type="ORF">LITE_LOCUS23903</name>
</gene>
<organism evidence="1 2">
    <name type="scientific">Linum tenue</name>
    <dbReference type="NCBI Taxonomy" id="586396"/>
    <lineage>
        <taxon>Eukaryota</taxon>
        <taxon>Viridiplantae</taxon>
        <taxon>Streptophyta</taxon>
        <taxon>Embryophyta</taxon>
        <taxon>Tracheophyta</taxon>
        <taxon>Spermatophyta</taxon>
        <taxon>Magnoliopsida</taxon>
        <taxon>eudicotyledons</taxon>
        <taxon>Gunneridae</taxon>
        <taxon>Pentapetalae</taxon>
        <taxon>rosids</taxon>
        <taxon>fabids</taxon>
        <taxon>Malpighiales</taxon>
        <taxon>Linaceae</taxon>
        <taxon>Linum</taxon>
    </lineage>
</organism>
<evidence type="ECO:0000313" key="1">
    <source>
        <dbReference type="EMBL" id="CAI0433518.1"/>
    </source>
</evidence>
<dbReference type="Proteomes" id="UP001154282">
    <property type="component" value="Unassembled WGS sequence"/>
</dbReference>
<dbReference type="AlphaFoldDB" id="A0AAV0LHM7"/>
<accession>A0AAV0LHM7</accession>